<dbReference type="Gene3D" id="3.40.50.300">
    <property type="entry name" value="P-loop containing nucleotide triphosphate hydrolases"/>
    <property type="match status" value="2"/>
</dbReference>
<dbReference type="FunFam" id="3.40.50.300:FF:000866">
    <property type="entry name" value="Molybdate ABC transporter ATP-binding protein ModF"/>
    <property type="match status" value="1"/>
</dbReference>
<keyword evidence="1" id="KW-0813">Transport</keyword>
<dbReference type="InterPro" id="IPR003439">
    <property type="entry name" value="ABC_transporter-like_ATP-bd"/>
</dbReference>
<dbReference type="GO" id="GO:0043190">
    <property type="term" value="C:ATP-binding cassette (ABC) transporter complex"/>
    <property type="evidence" value="ECO:0007669"/>
    <property type="project" value="TreeGrafter"/>
</dbReference>
<gene>
    <name evidence="5" type="ORF">KY46_18970</name>
</gene>
<dbReference type="AlphaFoldDB" id="A0A0F5V860"/>
<evidence type="ECO:0000259" key="4">
    <source>
        <dbReference type="PROSITE" id="PS50893"/>
    </source>
</evidence>
<dbReference type="GO" id="GO:0042626">
    <property type="term" value="F:ATPase-coupled transmembrane transporter activity"/>
    <property type="evidence" value="ECO:0007669"/>
    <property type="project" value="TreeGrafter"/>
</dbReference>
<dbReference type="Pfam" id="PF00005">
    <property type="entry name" value="ABC_tran"/>
    <property type="match status" value="2"/>
</dbReference>
<dbReference type="InterPro" id="IPR050095">
    <property type="entry name" value="ECF_ABC_transporter_ATP-bd"/>
</dbReference>
<accession>A0A0F5V860</accession>
<dbReference type="OrthoDB" id="9805029at2"/>
<evidence type="ECO:0000256" key="2">
    <source>
        <dbReference type="ARBA" id="ARBA00022741"/>
    </source>
</evidence>
<dbReference type="InterPro" id="IPR003593">
    <property type="entry name" value="AAA+_ATPase"/>
</dbReference>
<dbReference type="GO" id="GO:0005524">
    <property type="term" value="F:ATP binding"/>
    <property type="evidence" value="ECO:0007669"/>
    <property type="project" value="UniProtKB-KW"/>
</dbReference>
<evidence type="ECO:0000256" key="1">
    <source>
        <dbReference type="ARBA" id="ARBA00022448"/>
    </source>
</evidence>
<evidence type="ECO:0000313" key="5">
    <source>
        <dbReference type="EMBL" id="KKC98370.1"/>
    </source>
</evidence>
<reference evidence="5 6" key="1">
    <citation type="submission" date="2014-12" db="EMBL/GenBank/DDBJ databases">
        <title>Mercury Reductase activity and rhizosphere competence traits in the genome of root associated Photobacterium halotolerans MELD1.</title>
        <authorList>
            <person name="Mathew D.C."/>
            <person name="Huang C.-C."/>
        </authorList>
    </citation>
    <scope>NUCLEOTIDE SEQUENCE [LARGE SCALE GENOMIC DNA]</scope>
    <source>
        <strain evidence="5 6">MELD1</strain>
    </source>
</reference>
<organism evidence="5 6">
    <name type="scientific">Photobacterium halotolerans</name>
    <dbReference type="NCBI Taxonomy" id="265726"/>
    <lineage>
        <taxon>Bacteria</taxon>
        <taxon>Pseudomonadati</taxon>
        <taxon>Pseudomonadota</taxon>
        <taxon>Gammaproteobacteria</taxon>
        <taxon>Vibrionales</taxon>
        <taxon>Vibrionaceae</taxon>
        <taxon>Photobacterium</taxon>
    </lineage>
</organism>
<evidence type="ECO:0000256" key="3">
    <source>
        <dbReference type="ARBA" id="ARBA00022840"/>
    </source>
</evidence>
<keyword evidence="6" id="KW-1185">Reference proteome</keyword>
<evidence type="ECO:0000313" key="6">
    <source>
        <dbReference type="Proteomes" id="UP000033633"/>
    </source>
</evidence>
<keyword evidence="3" id="KW-0067">ATP-binding</keyword>
<dbReference type="SMART" id="SM00382">
    <property type="entry name" value="AAA"/>
    <property type="match status" value="2"/>
</dbReference>
<dbReference type="PANTHER" id="PTHR43553">
    <property type="entry name" value="HEAVY METAL TRANSPORTER"/>
    <property type="match status" value="1"/>
</dbReference>
<dbReference type="PROSITE" id="PS50893">
    <property type="entry name" value="ABC_TRANSPORTER_2"/>
    <property type="match status" value="2"/>
</dbReference>
<comment type="caution">
    <text evidence="5">The sequence shown here is derived from an EMBL/GenBank/DDBJ whole genome shotgun (WGS) entry which is preliminary data.</text>
</comment>
<sequence length="482" mass="54092">MHLQDLKHHTESASLFIESWHIEPGQHWGIFSTHSHAASLLVRIFSGELTPEQGRIHDLPQSVACISLHEQQRLLDLELDKDETDFSDSIDYGTTVEALVLEAGCSADELEPLLAKTDLLRLRQRGFRQLSTGETRRVMLARALAAKPALLVLDEPYAGLDVQHRQALSQLLDELSQRMQLLIVTSREDELPSFISHVALFDEKQLSQVLSREAWLSHPVMAQMKALSEQKSDAMLALLQAHQAAHDYPNPLVSMRDVKVEYVGARIFSGVTWQIEQGQHWQVRGPNGCGKSTLLGLVLGDHPQCYSNDVTVLGMKRGSGETIWDVKKHIGVVSSALHLQYRVGCPALDVLLSGFYDSIGLYQQPSKREVQLAREWLALLEMAAFEKVSFRELDYGQQRLLLIGRALIKQPALLILDEPYQGLDYLNRKLVYQALNRIASAKISQLLYVTHHEEDALDAIEHFVDFVADPDGGYGVKIYATA</sequence>
<proteinExistence type="predicted"/>
<dbReference type="STRING" id="265726.KY46_18970"/>
<dbReference type="GO" id="GO:0016887">
    <property type="term" value="F:ATP hydrolysis activity"/>
    <property type="evidence" value="ECO:0007669"/>
    <property type="project" value="InterPro"/>
</dbReference>
<feature type="domain" description="ABC transporter" evidence="4">
    <location>
        <begin position="253"/>
        <end position="480"/>
    </location>
</feature>
<protein>
    <submittedName>
        <fullName evidence="5">ABC transporter</fullName>
    </submittedName>
</protein>
<dbReference type="PANTHER" id="PTHR43553:SF3">
    <property type="entry name" value="ABC TRANSPORTER ATP-BINDING PROTEIN MODF"/>
    <property type="match status" value="1"/>
</dbReference>
<dbReference type="PATRIC" id="fig|265726.11.peg.2599"/>
<dbReference type="Proteomes" id="UP000033633">
    <property type="component" value="Unassembled WGS sequence"/>
</dbReference>
<dbReference type="SUPFAM" id="SSF52540">
    <property type="entry name" value="P-loop containing nucleoside triphosphate hydrolases"/>
    <property type="match status" value="2"/>
</dbReference>
<feature type="domain" description="ABC transporter" evidence="4">
    <location>
        <begin position="1"/>
        <end position="228"/>
    </location>
</feature>
<name>A0A0F5V860_9GAMM</name>
<dbReference type="InterPro" id="IPR027417">
    <property type="entry name" value="P-loop_NTPase"/>
</dbReference>
<dbReference type="RefSeq" id="WP_046222175.1">
    <property type="nucleotide sequence ID" value="NZ_JWYV01000021.1"/>
</dbReference>
<dbReference type="EMBL" id="JWYV01000021">
    <property type="protein sequence ID" value="KKC98370.1"/>
    <property type="molecule type" value="Genomic_DNA"/>
</dbReference>
<keyword evidence="2" id="KW-0547">Nucleotide-binding</keyword>